<dbReference type="STRING" id="1769779.AUP74_00414"/>
<dbReference type="RefSeq" id="WP_069948647.1">
    <property type="nucleotide sequence ID" value="NZ_CP014143.1"/>
</dbReference>
<keyword evidence="2" id="KW-0624">Polysaccharide degradation</keyword>
<keyword evidence="3" id="KW-1185">Reference proteome</keyword>
<dbReference type="GO" id="GO:0016798">
    <property type="term" value="F:hydrolase activity, acting on glycosyl bonds"/>
    <property type="evidence" value="ECO:0007669"/>
    <property type="project" value="UniProtKB-KW"/>
</dbReference>
<dbReference type="GO" id="GO:0045493">
    <property type="term" value="P:xylan catabolic process"/>
    <property type="evidence" value="ECO:0007669"/>
    <property type="project" value="UniProtKB-KW"/>
</dbReference>
<reference evidence="3" key="1">
    <citation type="submission" date="2016-01" db="EMBL/GenBank/DDBJ databases">
        <title>Complete genome sequence of Microbulbifer sp. CCB-MM1, a halophile isolated from Matang Mangrove Forest, Perak.</title>
        <authorList>
            <person name="Moh T.H."/>
            <person name="Dinesh B."/>
            <person name="Lau N.-S."/>
            <person name="Go F."/>
            <person name="Alexander Chong S.-C."/>
        </authorList>
    </citation>
    <scope>NUCLEOTIDE SEQUENCE [LARGE SCALE GENOMIC DNA]</scope>
    <source>
        <strain evidence="3">CCB-MM1</strain>
    </source>
</reference>
<feature type="chain" id="PRO_5008895375" evidence="1">
    <location>
        <begin position="30"/>
        <end position="283"/>
    </location>
</feature>
<dbReference type="SUPFAM" id="SSF53474">
    <property type="entry name" value="alpha/beta-Hydrolases"/>
    <property type="match status" value="1"/>
</dbReference>
<keyword evidence="2" id="KW-0858">Xylan degradation</keyword>
<dbReference type="EMBL" id="CP014143">
    <property type="protein sequence ID" value="AOS95885.1"/>
    <property type="molecule type" value="Genomic_DNA"/>
</dbReference>
<keyword evidence="2" id="KW-0326">Glycosidase</keyword>
<dbReference type="PANTHER" id="PTHR48098">
    <property type="entry name" value="ENTEROCHELIN ESTERASE-RELATED"/>
    <property type="match status" value="1"/>
</dbReference>
<dbReference type="Proteomes" id="UP000095672">
    <property type="component" value="Chromosome"/>
</dbReference>
<dbReference type="PATRIC" id="fig|1769779.3.peg.416"/>
<dbReference type="AlphaFoldDB" id="A0A1C9W417"/>
<keyword evidence="2" id="KW-0119">Carbohydrate metabolism</keyword>
<feature type="signal peptide" evidence="1">
    <location>
        <begin position="1"/>
        <end position="29"/>
    </location>
</feature>
<dbReference type="InterPro" id="IPR050583">
    <property type="entry name" value="Mycobacterial_A85_antigen"/>
</dbReference>
<dbReference type="PANTHER" id="PTHR48098:SF6">
    <property type="entry name" value="FERRI-BACILLIBACTIN ESTERASE BESA"/>
    <property type="match status" value="1"/>
</dbReference>
<dbReference type="KEGG" id="micc:AUP74_00414"/>
<evidence type="ECO:0000313" key="3">
    <source>
        <dbReference type="Proteomes" id="UP000095672"/>
    </source>
</evidence>
<proteinExistence type="predicted"/>
<keyword evidence="2" id="KW-0378">Hydrolase</keyword>
<name>A0A1C9W417_9GAMM</name>
<protein>
    <submittedName>
        <fullName evidence="2">Endo-1,4-beta-xylanase/feruloyl esterase</fullName>
    </submittedName>
</protein>
<evidence type="ECO:0000313" key="2">
    <source>
        <dbReference type="EMBL" id="AOS95885.1"/>
    </source>
</evidence>
<gene>
    <name evidence="2" type="ORF">AUP74_00414</name>
</gene>
<accession>A0A1C9W417</accession>
<dbReference type="Gene3D" id="3.40.50.1820">
    <property type="entry name" value="alpha/beta hydrolase"/>
    <property type="match status" value="1"/>
</dbReference>
<keyword evidence="1" id="KW-0732">Signal</keyword>
<dbReference type="InterPro" id="IPR000801">
    <property type="entry name" value="Esterase-like"/>
</dbReference>
<dbReference type="InterPro" id="IPR029058">
    <property type="entry name" value="AB_hydrolase_fold"/>
</dbReference>
<sequence precursor="true">MTRPIRLMPRSAILLGLALLLGAASAAMASSTASHRVQILPDIWMDQLQRQRTIRVYLPDGYGKSDRRYPVLYMHDGQNLFDDATAYAGEWGVDETLSELQSARGLALIVVGIDNGGDARINELKPFDHPKYGPGEGEAYLDFLVRELKPRIDREYRTLAGRDHTAIMGSSLGGLMSHVAITRYPETFSRAGIFSPAYWIAPAFFQEARQFLPADSRLYLLAGGREGEEMVSDYRRMTALLKDSQEAAVLHRLAPQGEHNERFWRSELKAAIEWLFPPETPDA</sequence>
<dbReference type="Pfam" id="PF00756">
    <property type="entry name" value="Esterase"/>
    <property type="match status" value="1"/>
</dbReference>
<organism evidence="2 3">
    <name type="scientific">Microbulbifer aggregans</name>
    <dbReference type="NCBI Taxonomy" id="1769779"/>
    <lineage>
        <taxon>Bacteria</taxon>
        <taxon>Pseudomonadati</taxon>
        <taxon>Pseudomonadota</taxon>
        <taxon>Gammaproteobacteria</taxon>
        <taxon>Cellvibrionales</taxon>
        <taxon>Microbulbiferaceae</taxon>
        <taxon>Microbulbifer</taxon>
    </lineage>
</organism>
<evidence type="ECO:0000256" key="1">
    <source>
        <dbReference type="SAM" id="SignalP"/>
    </source>
</evidence>